<evidence type="ECO:0000313" key="3">
    <source>
        <dbReference type="Proteomes" id="UP001165541"/>
    </source>
</evidence>
<accession>A0ABT0YHD0</accession>
<sequence>MTTRFCPGVQPASRFFPLPLKLPQLVGAALSLAAPLSLAQPAATNPSPVSPIQLGLVLDGAYSSRELALGSRDKGFALGHTELTAGASIDDVFTGRATLAVHTHDSETELELEEAFVETTRLPAGLQVRGGRFLSQVGYLNELHSHGDDFVERPLLYRAFLGSHWFDTGLRVNWTAPTELYWRTGFEILAGKQLVSEPERDLRVGAWTLSTKVGGDLGSSHSWQVGLAYLRNRLEPHHEEEEDEDEHAHEHAHGARYTGGKMVIADGVWKWAPDGNNRERQLRLSAEYARVTDINEHAGAGDVHRAWYVSAVYRFLPQWEAGVRFDDLKVREPHDDHFHAGHLQETALSLAWKRSHFSTLRVQWTRQRDRGDFDDAANSLQLQYVMSLGAHGAHSF</sequence>
<protein>
    <recommendedName>
        <fullName evidence="4">Porin</fullName>
    </recommendedName>
</protein>
<evidence type="ECO:0000256" key="1">
    <source>
        <dbReference type="SAM" id="SignalP"/>
    </source>
</evidence>
<evidence type="ECO:0000313" key="2">
    <source>
        <dbReference type="EMBL" id="MCM5678146.1"/>
    </source>
</evidence>
<dbReference type="Proteomes" id="UP001165541">
    <property type="component" value="Unassembled WGS sequence"/>
</dbReference>
<keyword evidence="1" id="KW-0732">Signal</keyword>
<dbReference type="SUPFAM" id="SSF56935">
    <property type="entry name" value="Porins"/>
    <property type="match status" value="1"/>
</dbReference>
<reference evidence="2" key="1">
    <citation type="submission" date="2022-05" db="EMBL/GenBank/DDBJ databases">
        <title>Schlegelella sp. nov., isolated from mangrove soil.</title>
        <authorList>
            <person name="Liu Y."/>
            <person name="Ge X."/>
            <person name="Liu W."/>
        </authorList>
    </citation>
    <scope>NUCLEOTIDE SEQUENCE</scope>
    <source>
        <strain evidence="2">S2-27</strain>
    </source>
</reference>
<organism evidence="2 3">
    <name type="scientific">Caldimonas mangrovi</name>
    <dbReference type="NCBI Taxonomy" id="2944811"/>
    <lineage>
        <taxon>Bacteria</taxon>
        <taxon>Pseudomonadati</taxon>
        <taxon>Pseudomonadota</taxon>
        <taxon>Betaproteobacteria</taxon>
        <taxon>Burkholderiales</taxon>
        <taxon>Sphaerotilaceae</taxon>
        <taxon>Caldimonas</taxon>
    </lineage>
</organism>
<dbReference type="Gene3D" id="2.40.160.10">
    <property type="entry name" value="Porin"/>
    <property type="match status" value="1"/>
</dbReference>
<dbReference type="EMBL" id="JAMKFE010000001">
    <property type="protein sequence ID" value="MCM5678146.1"/>
    <property type="molecule type" value="Genomic_DNA"/>
</dbReference>
<feature type="chain" id="PRO_5047529228" description="Porin" evidence="1">
    <location>
        <begin position="40"/>
        <end position="396"/>
    </location>
</feature>
<dbReference type="InterPro" id="IPR023614">
    <property type="entry name" value="Porin_dom_sf"/>
</dbReference>
<evidence type="ECO:0008006" key="4">
    <source>
        <dbReference type="Google" id="ProtNLM"/>
    </source>
</evidence>
<keyword evidence="3" id="KW-1185">Reference proteome</keyword>
<proteinExistence type="predicted"/>
<gene>
    <name evidence="2" type="ORF">M8A51_01195</name>
</gene>
<comment type="caution">
    <text evidence="2">The sequence shown here is derived from an EMBL/GenBank/DDBJ whole genome shotgun (WGS) entry which is preliminary data.</text>
</comment>
<dbReference type="RefSeq" id="WP_251776292.1">
    <property type="nucleotide sequence ID" value="NZ_JAMKFE010000001.1"/>
</dbReference>
<name>A0ABT0YHD0_9BURK</name>
<feature type="signal peptide" evidence="1">
    <location>
        <begin position="1"/>
        <end position="39"/>
    </location>
</feature>